<dbReference type="Proteomes" id="UP000324678">
    <property type="component" value="Chromosome"/>
</dbReference>
<evidence type="ECO:0000313" key="2">
    <source>
        <dbReference type="Proteomes" id="UP000324678"/>
    </source>
</evidence>
<reference evidence="1 2" key="1">
    <citation type="submission" date="2019-09" db="EMBL/GenBank/DDBJ databases">
        <title>Genome sequencing of strain KACC 19306.</title>
        <authorList>
            <person name="Heo J."/>
            <person name="Kim S.-J."/>
            <person name="Kim J.-S."/>
            <person name="Hong S.-B."/>
            <person name="Kwon S.-W."/>
        </authorList>
    </citation>
    <scope>NUCLEOTIDE SEQUENCE [LARGE SCALE GENOMIC DNA]</scope>
    <source>
        <strain evidence="1 2">KACC 19306</strain>
    </source>
</reference>
<protein>
    <submittedName>
        <fullName evidence="1">Uncharacterized protein</fullName>
    </submittedName>
</protein>
<dbReference type="AlphaFoldDB" id="A0A5C1YIL5"/>
<organism evidence="1 2">
    <name type="scientific">Agromyces intestinalis</name>
    <dbReference type="NCBI Taxonomy" id="2592652"/>
    <lineage>
        <taxon>Bacteria</taxon>
        <taxon>Bacillati</taxon>
        <taxon>Actinomycetota</taxon>
        <taxon>Actinomycetes</taxon>
        <taxon>Micrococcales</taxon>
        <taxon>Microbacteriaceae</taxon>
        <taxon>Agromyces</taxon>
    </lineage>
</organism>
<accession>A0A5C1YIL5</accession>
<gene>
    <name evidence="1" type="ORF">FLP10_11420</name>
</gene>
<dbReference type="KEGG" id="ail:FLP10_11420"/>
<dbReference type="RefSeq" id="WP_149160978.1">
    <property type="nucleotide sequence ID" value="NZ_CP043505.1"/>
</dbReference>
<proteinExistence type="predicted"/>
<dbReference type="OrthoDB" id="4391631at2"/>
<keyword evidence="2" id="KW-1185">Reference proteome</keyword>
<evidence type="ECO:0000313" key="1">
    <source>
        <dbReference type="EMBL" id="QEO14959.1"/>
    </source>
</evidence>
<name>A0A5C1YIL5_9MICO</name>
<sequence length="410" mass="43575">MSDEIELISDGAGLAVIGEPSAVERFLRARGLLTFTEDLGLHRLGALAQAVDGIAGGASEIAANSGRWLKLTEESAAVVQEFGLMETKTAGISHAMVGDPGSISKWLQIDTSRGAVLTNPAMLAGAAGIMAQLARQAEIREIKAYLQRIDEKIDDVRRGQRDAVLARMDGVALAIEEGLTVREHGGHLATVWSKVQTAAGSIAETQAHALRALAAHAEKLEEKAKIGDVAKAVRAAEDDVAVWLAVLARCFELHEAIAVLELDRVAQAAPDELDGHRLGLAVAREKRRELILEHTARLMNRLEAAADDANLNVLLHLPAARAIVGAVNQVGAAVDDFREPLSIEPVRDQIETTRWREAIRDAEQWKAAAMEAGPKAVAGAAVVGAGVLVVIPQTRGFASGVLKSALRTLR</sequence>
<dbReference type="EMBL" id="CP043505">
    <property type="protein sequence ID" value="QEO14959.1"/>
    <property type="molecule type" value="Genomic_DNA"/>
</dbReference>